<evidence type="ECO:0000313" key="14">
    <source>
        <dbReference type="EMBL" id="AKZ62358.1"/>
    </source>
</evidence>
<evidence type="ECO:0000256" key="5">
    <source>
        <dbReference type="ARBA" id="ARBA00022679"/>
    </source>
</evidence>
<evidence type="ECO:0000256" key="12">
    <source>
        <dbReference type="ARBA" id="ARBA00033413"/>
    </source>
</evidence>
<keyword evidence="5" id="KW-0808">Transferase</keyword>
<evidence type="ECO:0000256" key="10">
    <source>
        <dbReference type="ARBA" id="ARBA00029409"/>
    </source>
</evidence>
<comment type="pathway">
    <text evidence="1">Cofactor biosynthesis; tetrahydrofolate biosynthesis; 2-amino-4-hydroxy-6-hydroxymethyl-7,8-dihydropteridine diphosphate from 7,8-dihydroneopterin triphosphate: step 4/4.</text>
</comment>
<evidence type="ECO:0000256" key="3">
    <source>
        <dbReference type="ARBA" id="ARBA00013253"/>
    </source>
</evidence>
<evidence type="ECO:0000256" key="7">
    <source>
        <dbReference type="ARBA" id="ARBA00022777"/>
    </source>
</evidence>
<evidence type="ECO:0000256" key="11">
    <source>
        <dbReference type="ARBA" id="ARBA00029766"/>
    </source>
</evidence>
<evidence type="ECO:0000256" key="2">
    <source>
        <dbReference type="ARBA" id="ARBA00005810"/>
    </source>
</evidence>
<evidence type="ECO:0000256" key="1">
    <source>
        <dbReference type="ARBA" id="ARBA00005051"/>
    </source>
</evidence>
<dbReference type="InterPro" id="IPR000550">
    <property type="entry name" value="Hppk"/>
</dbReference>
<dbReference type="NCBIfam" id="TIGR01498">
    <property type="entry name" value="folK"/>
    <property type="match status" value="1"/>
</dbReference>
<evidence type="ECO:0000256" key="8">
    <source>
        <dbReference type="ARBA" id="ARBA00022840"/>
    </source>
</evidence>
<dbReference type="Gene3D" id="3.30.70.560">
    <property type="entry name" value="7,8-Dihydro-6-hydroxymethylpterin-pyrophosphokinase HPPK"/>
    <property type="match status" value="1"/>
</dbReference>
<dbReference type="EMBL" id="CP011409">
    <property type="protein sequence ID" value="AKZ62358.1"/>
    <property type="molecule type" value="Genomic_DNA"/>
</dbReference>
<evidence type="ECO:0000313" key="15">
    <source>
        <dbReference type="Proteomes" id="UP000063429"/>
    </source>
</evidence>
<keyword evidence="7" id="KW-0418">Kinase</keyword>
<proteinExistence type="inferred from homology"/>
<name>A0ABM5UYW6_9BURK</name>
<reference evidence="15" key="1">
    <citation type="journal article" date="2015" name="Genome Announc.">
        <title>Complete Genome Sequence of Herbaspirillum hiltneri N3 (DSM 17495), Isolated from Surface-Sterilized Wheat Roots.</title>
        <authorList>
            <person name="Guizelini D."/>
            <person name="Saizaki P.M."/>
            <person name="Coimbra N.A."/>
            <person name="Weiss V.A."/>
            <person name="Faoro H."/>
            <person name="Sfeir M.Z."/>
            <person name="Baura V.A."/>
            <person name="Monteiro R.A."/>
            <person name="Chubatsu L.S."/>
            <person name="Souza E.M."/>
            <person name="Cruz L.M."/>
            <person name="Pedrosa F.O."/>
            <person name="Raittz R.T."/>
            <person name="Marchaukoski J.N."/>
            <person name="Steffens M.B."/>
        </authorList>
    </citation>
    <scope>NUCLEOTIDE SEQUENCE [LARGE SCALE GENOMIC DNA]</scope>
    <source>
        <strain evidence="15">N3</strain>
    </source>
</reference>
<dbReference type="Proteomes" id="UP000063429">
    <property type="component" value="Chromosome"/>
</dbReference>
<dbReference type="PANTHER" id="PTHR43071:SF1">
    <property type="entry name" value="2-AMINO-4-HYDROXY-6-HYDROXYMETHYLDIHYDROPTERIDINE PYROPHOSPHOKINASE"/>
    <property type="match status" value="1"/>
</dbReference>
<feature type="domain" description="7,8-dihydro-6-hydroxymethylpterin-pyrophosphokinase" evidence="13">
    <location>
        <begin position="99"/>
        <end position="110"/>
    </location>
</feature>
<protein>
    <recommendedName>
        <fullName evidence="4">2-amino-4-hydroxy-6-hydroxymethyldihydropteridine pyrophosphokinase</fullName>
        <ecNumber evidence="3">2.7.6.3</ecNumber>
    </recommendedName>
    <alternativeName>
        <fullName evidence="11">6-hydroxymethyl-7,8-dihydropterin pyrophosphokinase</fullName>
    </alternativeName>
    <alternativeName>
        <fullName evidence="12">7,8-dihydro-6-hydroxymethylpterin-pyrophosphokinase</fullName>
    </alternativeName>
</protein>
<dbReference type="PROSITE" id="PS00794">
    <property type="entry name" value="HPPK"/>
    <property type="match status" value="1"/>
</dbReference>
<dbReference type="PANTHER" id="PTHR43071">
    <property type="entry name" value="2-AMINO-4-HYDROXY-6-HYDROXYMETHYLDIHYDROPTERIDINE PYROPHOSPHOKINASE"/>
    <property type="match status" value="1"/>
</dbReference>
<dbReference type="SUPFAM" id="SSF55083">
    <property type="entry name" value="6-hydroxymethyl-7,8-dihydropterin pyrophosphokinase, HPPK"/>
    <property type="match status" value="1"/>
</dbReference>
<accession>A0ABM5UYW6</accession>
<dbReference type="CDD" id="cd00483">
    <property type="entry name" value="HPPK"/>
    <property type="match status" value="1"/>
</dbReference>
<keyword evidence="6" id="KW-0547">Nucleotide-binding</keyword>
<sequence>MTPAATTTATAAAARAFIGIGGNLGDARATVEDALRRLALLPGTSLGKQSRLYRTAPVDAGGDDYVNAVAQLDTSLTPHALLAALRAIELAHGRERPYRNAPRTLDLDILLYGDLQLADDVLTLPHPRMAQRAFVLIPLLEIAPDIAIPGVGVAHDFLVQVQGQPIELLA</sequence>
<comment type="function">
    <text evidence="10">Catalyzes the transfer of pyrophosphate from adenosine triphosphate (ATP) to 6-hydroxymethyl-7,8-dihydropterin, an enzymatic step in folate biosynthesis pathway.</text>
</comment>
<gene>
    <name evidence="14" type="ORF">F506_06445</name>
</gene>
<keyword evidence="9" id="KW-0289">Folate biosynthesis</keyword>
<organism evidence="14 15">
    <name type="scientific">Herbaspirillum hiltneri N3</name>
    <dbReference type="NCBI Taxonomy" id="1262470"/>
    <lineage>
        <taxon>Bacteria</taxon>
        <taxon>Pseudomonadati</taxon>
        <taxon>Pseudomonadota</taxon>
        <taxon>Betaproteobacteria</taxon>
        <taxon>Burkholderiales</taxon>
        <taxon>Oxalobacteraceae</taxon>
        <taxon>Herbaspirillum</taxon>
    </lineage>
</organism>
<evidence type="ECO:0000256" key="9">
    <source>
        <dbReference type="ARBA" id="ARBA00022909"/>
    </source>
</evidence>
<dbReference type="InterPro" id="IPR035907">
    <property type="entry name" value="Hppk_sf"/>
</dbReference>
<evidence type="ECO:0000256" key="4">
    <source>
        <dbReference type="ARBA" id="ARBA00016218"/>
    </source>
</evidence>
<evidence type="ECO:0000259" key="13">
    <source>
        <dbReference type="PROSITE" id="PS00794"/>
    </source>
</evidence>
<comment type="similarity">
    <text evidence="2">Belongs to the HPPK family.</text>
</comment>
<keyword evidence="8" id="KW-0067">ATP-binding</keyword>
<keyword evidence="15" id="KW-1185">Reference proteome</keyword>
<dbReference type="EC" id="2.7.6.3" evidence="3"/>
<dbReference type="RefSeq" id="WP_053195888.1">
    <property type="nucleotide sequence ID" value="NZ_CP011409.1"/>
</dbReference>
<evidence type="ECO:0000256" key="6">
    <source>
        <dbReference type="ARBA" id="ARBA00022741"/>
    </source>
</evidence>
<dbReference type="Pfam" id="PF01288">
    <property type="entry name" value="HPPK"/>
    <property type="match status" value="1"/>
</dbReference>